<organism evidence="7 8">
    <name type="scientific">Amblyomma americanum</name>
    <name type="common">Lone star tick</name>
    <dbReference type="NCBI Taxonomy" id="6943"/>
    <lineage>
        <taxon>Eukaryota</taxon>
        <taxon>Metazoa</taxon>
        <taxon>Ecdysozoa</taxon>
        <taxon>Arthropoda</taxon>
        <taxon>Chelicerata</taxon>
        <taxon>Arachnida</taxon>
        <taxon>Acari</taxon>
        <taxon>Parasitiformes</taxon>
        <taxon>Ixodida</taxon>
        <taxon>Ixodoidea</taxon>
        <taxon>Ixodidae</taxon>
        <taxon>Amblyomminae</taxon>
        <taxon>Amblyomma</taxon>
    </lineage>
</organism>
<dbReference type="InterPro" id="IPR036259">
    <property type="entry name" value="MFS_trans_sf"/>
</dbReference>
<keyword evidence="3 6" id="KW-1133">Transmembrane helix</keyword>
<protein>
    <submittedName>
        <fullName evidence="7">Uncharacterized protein</fullName>
    </submittedName>
</protein>
<sequence length="577" mass="62926">MLPILLQKLAQVDLVTSECFDCGDMFGHGRFQRCLFVLTMASVCAMHCDTLVFRLISGDVDHWCKQPRGEGMMSAASWRNAAIPIDPDGSFSRCTVYKHPDDPNDTRVVSCDEWDYDPERQNITIVSRWDLVCDRQPLLVVAQAVSILGSLIFMSGVGLVADRFGRLPVLLSTVVALQLATLGSSFAASYSVYVLSRFLNSGCVATVTVLSSTLLFEVSTHRRRSLHLFVAVSAGMLTAEGWFVFARLLRQLRQVDWIVLQIVMLLPTVLTLYAFAAAYESPRWHVANKDMASAEMIMLSAAKNNHFPLITTSCMLVRLNEEVALSAARLMVTGGDVAGERDLRHRALVMFCSSFAVTFTMFVVQLLETEAPSGTNSWLQLAPIGVKIVGFALLLVAVRMTTAPHLLVSTLGALGGTSCLISLTFAWKRDLITSVLFLLAKPLVLGCDVIIFTTAMNVGGAAVRCVTICWLFGFGRLGGACAAILLTVLDVGHGDVVFALAGTVLFAVMLAQLRFPPMHEVLILSSTDPATKNIGGVEFMKHTLDTPSYRKESRSKSRTSSLSSKGPGSEFYTTDSY</sequence>
<evidence type="ECO:0000256" key="6">
    <source>
        <dbReference type="SAM" id="Phobius"/>
    </source>
</evidence>
<feature type="transmembrane region" description="Helical" evidence="6">
    <location>
        <begin position="431"/>
        <end position="453"/>
    </location>
</feature>
<feature type="transmembrane region" description="Helical" evidence="6">
    <location>
        <begin position="495"/>
        <end position="513"/>
    </location>
</feature>
<feature type="transmembrane region" description="Helical" evidence="6">
    <location>
        <begin position="198"/>
        <end position="216"/>
    </location>
</feature>
<dbReference type="Proteomes" id="UP001321473">
    <property type="component" value="Unassembled WGS sequence"/>
</dbReference>
<feature type="compositionally biased region" description="Basic and acidic residues" evidence="5">
    <location>
        <begin position="546"/>
        <end position="555"/>
    </location>
</feature>
<dbReference type="GO" id="GO:0016020">
    <property type="term" value="C:membrane"/>
    <property type="evidence" value="ECO:0007669"/>
    <property type="project" value="UniProtKB-SubCell"/>
</dbReference>
<dbReference type="Gene3D" id="1.20.1250.20">
    <property type="entry name" value="MFS general substrate transporter like domains"/>
    <property type="match status" value="1"/>
</dbReference>
<evidence type="ECO:0000256" key="4">
    <source>
        <dbReference type="ARBA" id="ARBA00023136"/>
    </source>
</evidence>
<comment type="subcellular location">
    <subcellularLocation>
        <location evidence="1">Membrane</location>
        <topology evidence="1">Multi-pass membrane protein</topology>
    </subcellularLocation>
</comment>
<feature type="transmembrane region" description="Helical" evidence="6">
    <location>
        <begin position="257"/>
        <end position="279"/>
    </location>
</feature>
<evidence type="ECO:0000256" key="3">
    <source>
        <dbReference type="ARBA" id="ARBA00022989"/>
    </source>
</evidence>
<evidence type="ECO:0000256" key="2">
    <source>
        <dbReference type="ARBA" id="ARBA00022692"/>
    </source>
</evidence>
<dbReference type="EMBL" id="JARKHS020028975">
    <property type="protein sequence ID" value="KAK8763808.1"/>
    <property type="molecule type" value="Genomic_DNA"/>
</dbReference>
<proteinExistence type="predicted"/>
<comment type="caution">
    <text evidence="7">The sequence shown here is derived from an EMBL/GenBank/DDBJ whole genome shotgun (WGS) entry which is preliminary data.</text>
</comment>
<evidence type="ECO:0000313" key="8">
    <source>
        <dbReference type="Proteomes" id="UP001321473"/>
    </source>
</evidence>
<dbReference type="SUPFAM" id="SSF103473">
    <property type="entry name" value="MFS general substrate transporter"/>
    <property type="match status" value="1"/>
</dbReference>
<evidence type="ECO:0000313" key="7">
    <source>
        <dbReference type="EMBL" id="KAK8763808.1"/>
    </source>
</evidence>
<dbReference type="AlphaFoldDB" id="A0AAQ4DMW8"/>
<keyword evidence="2 6" id="KW-0812">Transmembrane</keyword>
<name>A0AAQ4DMW8_AMBAM</name>
<keyword evidence="4 6" id="KW-0472">Membrane</keyword>
<evidence type="ECO:0000256" key="5">
    <source>
        <dbReference type="SAM" id="MobiDB-lite"/>
    </source>
</evidence>
<feature type="transmembrane region" description="Helical" evidence="6">
    <location>
        <begin position="138"/>
        <end position="160"/>
    </location>
</feature>
<evidence type="ECO:0000256" key="1">
    <source>
        <dbReference type="ARBA" id="ARBA00004141"/>
    </source>
</evidence>
<keyword evidence="8" id="KW-1185">Reference proteome</keyword>
<feature type="transmembrane region" description="Helical" evidence="6">
    <location>
        <begin position="228"/>
        <end position="245"/>
    </location>
</feature>
<feature type="transmembrane region" description="Helical" evidence="6">
    <location>
        <begin position="378"/>
        <end position="398"/>
    </location>
</feature>
<feature type="transmembrane region" description="Helical" evidence="6">
    <location>
        <begin position="405"/>
        <end position="425"/>
    </location>
</feature>
<gene>
    <name evidence="7" type="ORF">V5799_033593</name>
</gene>
<feature type="transmembrane region" description="Helical" evidence="6">
    <location>
        <begin position="465"/>
        <end position="489"/>
    </location>
</feature>
<feature type="region of interest" description="Disordered" evidence="5">
    <location>
        <begin position="546"/>
        <end position="577"/>
    </location>
</feature>
<feature type="transmembrane region" description="Helical" evidence="6">
    <location>
        <begin position="347"/>
        <end position="366"/>
    </location>
</feature>
<dbReference type="PANTHER" id="PTHR24064">
    <property type="entry name" value="SOLUTE CARRIER FAMILY 22 MEMBER"/>
    <property type="match status" value="1"/>
</dbReference>
<accession>A0AAQ4DMW8</accession>
<feature type="transmembrane region" description="Helical" evidence="6">
    <location>
        <begin position="167"/>
        <end position="192"/>
    </location>
</feature>
<reference evidence="7 8" key="1">
    <citation type="journal article" date="2023" name="Arcadia Sci">
        <title>De novo assembly of a long-read Amblyomma americanum tick genome.</title>
        <authorList>
            <person name="Chou S."/>
            <person name="Poskanzer K.E."/>
            <person name="Rollins M."/>
            <person name="Thuy-Boun P.S."/>
        </authorList>
    </citation>
    <scope>NUCLEOTIDE SEQUENCE [LARGE SCALE GENOMIC DNA]</scope>
    <source>
        <strain evidence="7">F_SG_1</strain>
        <tissue evidence="7">Salivary glands</tissue>
    </source>
</reference>